<dbReference type="InterPro" id="IPR002347">
    <property type="entry name" value="SDR_fam"/>
</dbReference>
<keyword evidence="3" id="KW-1185">Reference proteome</keyword>
<dbReference type="PANTHER" id="PTHR42879">
    <property type="entry name" value="3-OXOACYL-(ACYL-CARRIER-PROTEIN) REDUCTASE"/>
    <property type="match status" value="1"/>
</dbReference>
<accession>A0A4R5QFX0</accession>
<dbReference type="RefSeq" id="WP_133289774.1">
    <property type="nucleotide sequence ID" value="NZ_SMSJ01000021.1"/>
</dbReference>
<evidence type="ECO:0000256" key="1">
    <source>
        <dbReference type="ARBA" id="ARBA00006484"/>
    </source>
</evidence>
<protein>
    <submittedName>
        <fullName evidence="2">3-oxoacyl-ACP reductase FabG</fullName>
    </submittedName>
</protein>
<evidence type="ECO:0000313" key="2">
    <source>
        <dbReference type="EMBL" id="TDH61451.1"/>
    </source>
</evidence>
<name>A0A4R5QFX0_9PROT</name>
<dbReference type="OrthoDB" id="9803333at2"/>
<organism evidence="2 3">
    <name type="scientific">Dankookia rubra</name>
    <dbReference type="NCBI Taxonomy" id="1442381"/>
    <lineage>
        <taxon>Bacteria</taxon>
        <taxon>Pseudomonadati</taxon>
        <taxon>Pseudomonadota</taxon>
        <taxon>Alphaproteobacteria</taxon>
        <taxon>Acetobacterales</taxon>
        <taxon>Roseomonadaceae</taxon>
        <taxon>Dankookia</taxon>
    </lineage>
</organism>
<dbReference type="Proteomes" id="UP000295096">
    <property type="component" value="Unassembled WGS sequence"/>
</dbReference>
<dbReference type="GO" id="GO:0032787">
    <property type="term" value="P:monocarboxylic acid metabolic process"/>
    <property type="evidence" value="ECO:0007669"/>
    <property type="project" value="UniProtKB-ARBA"/>
</dbReference>
<dbReference type="InterPro" id="IPR020904">
    <property type="entry name" value="Sc_DH/Rdtase_CS"/>
</dbReference>
<dbReference type="InterPro" id="IPR050259">
    <property type="entry name" value="SDR"/>
</dbReference>
<proteinExistence type="inferred from homology"/>
<evidence type="ECO:0000313" key="3">
    <source>
        <dbReference type="Proteomes" id="UP000295096"/>
    </source>
</evidence>
<dbReference type="InterPro" id="IPR036291">
    <property type="entry name" value="NAD(P)-bd_dom_sf"/>
</dbReference>
<comment type="caution">
    <text evidence="2">The sequence shown here is derived from an EMBL/GenBank/DDBJ whole genome shotgun (WGS) entry which is preliminary data.</text>
</comment>
<dbReference type="AlphaFoldDB" id="A0A4R5QFX0"/>
<dbReference type="SUPFAM" id="SSF51735">
    <property type="entry name" value="NAD(P)-binding Rossmann-fold domains"/>
    <property type="match status" value="1"/>
</dbReference>
<dbReference type="Pfam" id="PF13561">
    <property type="entry name" value="adh_short_C2"/>
    <property type="match status" value="1"/>
</dbReference>
<dbReference type="EMBL" id="SMSJ01000021">
    <property type="protein sequence ID" value="TDH61451.1"/>
    <property type="molecule type" value="Genomic_DNA"/>
</dbReference>
<comment type="similarity">
    <text evidence="1">Belongs to the short-chain dehydrogenases/reductases (SDR) family.</text>
</comment>
<dbReference type="PROSITE" id="PS00061">
    <property type="entry name" value="ADH_SHORT"/>
    <property type="match status" value="1"/>
</dbReference>
<sequence length="251" mass="25782">MTEGPLHGKIAYVTGGSRGIGRAIALAFAEAGAEVAICHLGDAAQAATLVQAVTARGRRGFQMDADVAAPAATRAFAAAAEAALGPCDILVNNAGINIRGPFETISEADYDRVVDVHVKGMFFMAQAVYPGMVARGQGRIINIASQLAFKGGPEIVPYCTAKAGIVGFTRSLAWEAAPKGIQVNAIAPGPIETDLTRARGPDWKKAMEDTILAGRLGRPEEIAATALLLAGPGGAFYVGATLSPNGGDVMH</sequence>
<dbReference type="PRINTS" id="PR00081">
    <property type="entry name" value="GDHRDH"/>
</dbReference>
<gene>
    <name evidence="2" type="ORF">E2C06_16845</name>
</gene>
<dbReference type="PANTHER" id="PTHR42879:SF2">
    <property type="entry name" value="3-OXOACYL-[ACYL-CARRIER-PROTEIN] REDUCTASE FABG"/>
    <property type="match status" value="1"/>
</dbReference>
<dbReference type="FunFam" id="3.40.50.720:FF:000084">
    <property type="entry name" value="Short-chain dehydrogenase reductase"/>
    <property type="match status" value="1"/>
</dbReference>
<dbReference type="PRINTS" id="PR00080">
    <property type="entry name" value="SDRFAMILY"/>
</dbReference>
<dbReference type="Gene3D" id="3.40.50.720">
    <property type="entry name" value="NAD(P)-binding Rossmann-like Domain"/>
    <property type="match status" value="1"/>
</dbReference>
<reference evidence="2 3" key="1">
    <citation type="journal article" date="2016" name="J. Microbiol.">
        <title>Dankookia rubra gen. nov., sp. nov., an alphaproteobacterium isolated from sediment of a shallow stream.</title>
        <authorList>
            <person name="Kim W.H."/>
            <person name="Kim D.H."/>
            <person name="Kang K."/>
            <person name="Ahn T.Y."/>
        </authorList>
    </citation>
    <scope>NUCLEOTIDE SEQUENCE [LARGE SCALE GENOMIC DNA]</scope>
    <source>
        <strain evidence="2 3">JCM30602</strain>
    </source>
</reference>